<sequence>MSFIECVSFLIKQSRSTLETNTPRVCTVSYFIFYFAIKKRFASGVFPLYCLLRQLGVLIISHMRCNLHPHLFGTRLYSLACASLYHSLCLSSELLPLE</sequence>
<evidence type="ECO:0000313" key="1">
    <source>
        <dbReference type="EMBL" id="JAD59682.1"/>
    </source>
</evidence>
<dbReference type="AlphaFoldDB" id="A0A0A9BK89"/>
<accession>A0A0A9BK89</accession>
<reference evidence="1" key="1">
    <citation type="submission" date="2014-09" db="EMBL/GenBank/DDBJ databases">
        <authorList>
            <person name="Magalhaes I.L.F."/>
            <person name="Oliveira U."/>
            <person name="Santos F.R."/>
            <person name="Vidigal T.H.D.A."/>
            <person name="Brescovit A.D."/>
            <person name="Santos A.J."/>
        </authorList>
    </citation>
    <scope>NUCLEOTIDE SEQUENCE</scope>
    <source>
        <tissue evidence="1">Shoot tissue taken approximately 20 cm above the soil surface</tissue>
    </source>
</reference>
<dbReference type="EMBL" id="GBRH01238213">
    <property type="protein sequence ID" value="JAD59682.1"/>
    <property type="molecule type" value="Transcribed_RNA"/>
</dbReference>
<name>A0A0A9BK89_ARUDO</name>
<protein>
    <submittedName>
        <fullName evidence="1">Uncharacterized protein</fullName>
    </submittedName>
</protein>
<proteinExistence type="predicted"/>
<reference evidence="1" key="2">
    <citation type="journal article" date="2015" name="Data Brief">
        <title>Shoot transcriptome of the giant reed, Arundo donax.</title>
        <authorList>
            <person name="Barrero R.A."/>
            <person name="Guerrero F.D."/>
            <person name="Moolhuijzen P."/>
            <person name="Goolsby J.A."/>
            <person name="Tidwell J."/>
            <person name="Bellgard S.E."/>
            <person name="Bellgard M.I."/>
        </authorList>
    </citation>
    <scope>NUCLEOTIDE SEQUENCE</scope>
    <source>
        <tissue evidence="1">Shoot tissue taken approximately 20 cm above the soil surface</tissue>
    </source>
</reference>
<organism evidence="1">
    <name type="scientific">Arundo donax</name>
    <name type="common">Giant reed</name>
    <name type="synonym">Donax arundinaceus</name>
    <dbReference type="NCBI Taxonomy" id="35708"/>
    <lineage>
        <taxon>Eukaryota</taxon>
        <taxon>Viridiplantae</taxon>
        <taxon>Streptophyta</taxon>
        <taxon>Embryophyta</taxon>
        <taxon>Tracheophyta</taxon>
        <taxon>Spermatophyta</taxon>
        <taxon>Magnoliopsida</taxon>
        <taxon>Liliopsida</taxon>
        <taxon>Poales</taxon>
        <taxon>Poaceae</taxon>
        <taxon>PACMAD clade</taxon>
        <taxon>Arundinoideae</taxon>
        <taxon>Arundineae</taxon>
        <taxon>Arundo</taxon>
    </lineage>
</organism>